<feature type="domain" description="Reverse transcriptase" evidence="1">
    <location>
        <begin position="202"/>
        <end position="265"/>
    </location>
</feature>
<protein>
    <recommendedName>
        <fullName evidence="1">Reverse transcriptase domain-containing protein</fullName>
    </recommendedName>
</protein>
<gene>
    <name evidence="2" type="ORF">ANN_00181</name>
</gene>
<reference evidence="2 3" key="1">
    <citation type="journal article" date="2022" name="Allergy">
        <title>Genome assembly and annotation of Periplaneta americana reveal a comprehensive cockroach allergen profile.</title>
        <authorList>
            <person name="Wang L."/>
            <person name="Xiong Q."/>
            <person name="Saelim N."/>
            <person name="Wang L."/>
            <person name="Nong W."/>
            <person name="Wan A.T."/>
            <person name="Shi M."/>
            <person name="Liu X."/>
            <person name="Cao Q."/>
            <person name="Hui J.H.L."/>
            <person name="Sookrung N."/>
            <person name="Leung T.F."/>
            <person name="Tungtrongchitr A."/>
            <person name="Tsui S.K.W."/>
        </authorList>
    </citation>
    <scope>NUCLEOTIDE SEQUENCE [LARGE SCALE GENOMIC DNA]</scope>
    <source>
        <strain evidence="2">PWHHKU_190912</strain>
    </source>
</reference>
<dbReference type="InterPro" id="IPR000477">
    <property type="entry name" value="RT_dom"/>
</dbReference>
<keyword evidence="3" id="KW-1185">Reference proteome</keyword>
<dbReference type="InterPro" id="IPR043128">
    <property type="entry name" value="Rev_trsase/Diguanyl_cyclase"/>
</dbReference>
<accession>A0ABQ8TSY0</accession>
<name>A0ABQ8TSY0_PERAM</name>
<evidence type="ECO:0000259" key="1">
    <source>
        <dbReference type="Pfam" id="PF00078"/>
    </source>
</evidence>
<dbReference type="EMBL" id="JAJSOF020000003">
    <property type="protein sequence ID" value="KAJ4448790.1"/>
    <property type="molecule type" value="Genomic_DNA"/>
</dbReference>
<organism evidence="2 3">
    <name type="scientific">Periplaneta americana</name>
    <name type="common">American cockroach</name>
    <name type="synonym">Blatta americana</name>
    <dbReference type="NCBI Taxonomy" id="6978"/>
    <lineage>
        <taxon>Eukaryota</taxon>
        <taxon>Metazoa</taxon>
        <taxon>Ecdysozoa</taxon>
        <taxon>Arthropoda</taxon>
        <taxon>Hexapoda</taxon>
        <taxon>Insecta</taxon>
        <taxon>Pterygota</taxon>
        <taxon>Neoptera</taxon>
        <taxon>Polyneoptera</taxon>
        <taxon>Dictyoptera</taxon>
        <taxon>Blattodea</taxon>
        <taxon>Blattoidea</taxon>
        <taxon>Blattidae</taxon>
        <taxon>Blattinae</taxon>
        <taxon>Periplaneta</taxon>
    </lineage>
</organism>
<dbReference type="Proteomes" id="UP001148838">
    <property type="component" value="Unassembled WGS sequence"/>
</dbReference>
<proteinExistence type="predicted"/>
<evidence type="ECO:0000313" key="2">
    <source>
        <dbReference type="EMBL" id="KAJ4448790.1"/>
    </source>
</evidence>
<sequence length="288" mass="32535">MPGFGNEAISVLALQYFSVVDPSDKPVTDDAKYVTKYRYRNLLRIQYSVTDIFSSTSKIGIENAYVLCCQLASVVAGTSSISFLAIFASCHRIFPANKLFPTSFAEDFSAGVFSVCRSINANLKQTQRMIRLLHRYAVCCRTDSLSLPLRFPYNLFTQTDRLDTATCTHTLLSTDVHIRTDHVRYTLRYLHCFSVVSCPHPSDSALNGILEGLELNRLHQLLVYADDVNMLGENPQRIRENTGILLQASKEIGLEVNPEKTKYMIMSRDENIVRNENIKIGNLSFKEV</sequence>
<evidence type="ECO:0000313" key="3">
    <source>
        <dbReference type="Proteomes" id="UP001148838"/>
    </source>
</evidence>
<dbReference type="Gene3D" id="3.30.70.270">
    <property type="match status" value="1"/>
</dbReference>
<dbReference type="Pfam" id="PF00078">
    <property type="entry name" value="RVT_1"/>
    <property type="match status" value="1"/>
</dbReference>
<comment type="caution">
    <text evidence="2">The sequence shown here is derived from an EMBL/GenBank/DDBJ whole genome shotgun (WGS) entry which is preliminary data.</text>
</comment>